<dbReference type="AlphaFoldDB" id="A0A9P9I5L0"/>
<dbReference type="Pfam" id="PF11905">
    <property type="entry name" value="DUF3425"/>
    <property type="match status" value="1"/>
</dbReference>
<evidence type="ECO:0000313" key="3">
    <source>
        <dbReference type="Proteomes" id="UP000700596"/>
    </source>
</evidence>
<feature type="region of interest" description="Disordered" evidence="1">
    <location>
        <begin position="1"/>
        <end position="49"/>
    </location>
</feature>
<evidence type="ECO:0008006" key="4">
    <source>
        <dbReference type="Google" id="ProtNLM"/>
    </source>
</evidence>
<proteinExistence type="predicted"/>
<sequence length="290" mass="32704">MANTTVALRDSRKRRITEKRRQQGREAQRKYREKQRASQVNAGGATNPSISIEELAESPAYSSNDILDQILASSAVAQSSMWVAASGSPSLSTVLEPNTLITQSVLLSGQNANAARQLATGSTLQIPMDTYIRVPRYSFYAAGVANAAVLGVSFARIQEHKCGCDRMPSPWADHTSHIKVGDLTSAPDLIAGEGQRWYDHDLYIDCLPFKEFREKLLALRSVEPKIFDEDDFIQDLDARDAFQCWGPTPWENRSWEVQPWFLLKWWMITGGENGEMATSSRWWRRFRGED</sequence>
<organism evidence="2 3">
    <name type="scientific">Dendryphion nanum</name>
    <dbReference type="NCBI Taxonomy" id="256645"/>
    <lineage>
        <taxon>Eukaryota</taxon>
        <taxon>Fungi</taxon>
        <taxon>Dikarya</taxon>
        <taxon>Ascomycota</taxon>
        <taxon>Pezizomycotina</taxon>
        <taxon>Dothideomycetes</taxon>
        <taxon>Pleosporomycetidae</taxon>
        <taxon>Pleosporales</taxon>
        <taxon>Torulaceae</taxon>
        <taxon>Dendryphion</taxon>
    </lineage>
</organism>
<dbReference type="PANTHER" id="PTHR38116">
    <property type="entry name" value="CHROMOSOME 7, WHOLE GENOME SHOTGUN SEQUENCE"/>
    <property type="match status" value="1"/>
</dbReference>
<dbReference type="Proteomes" id="UP000700596">
    <property type="component" value="Unassembled WGS sequence"/>
</dbReference>
<comment type="caution">
    <text evidence="2">The sequence shown here is derived from an EMBL/GenBank/DDBJ whole genome shotgun (WGS) entry which is preliminary data.</text>
</comment>
<dbReference type="PANTHER" id="PTHR38116:SF5">
    <property type="entry name" value="BZIP DOMAIN-CONTAINING PROTEIN"/>
    <property type="match status" value="1"/>
</dbReference>
<evidence type="ECO:0000313" key="2">
    <source>
        <dbReference type="EMBL" id="KAH7108618.1"/>
    </source>
</evidence>
<dbReference type="InterPro" id="IPR021833">
    <property type="entry name" value="DUF3425"/>
</dbReference>
<evidence type="ECO:0000256" key="1">
    <source>
        <dbReference type="SAM" id="MobiDB-lite"/>
    </source>
</evidence>
<dbReference type="OrthoDB" id="5973539at2759"/>
<feature type="compositionally biased region" description="Polar residues" evidence="1">
    <location>
        <begin position="37"/>
        <end position="49"/>
    </location>
</feature>
<gene>
    <name evidence="2" type="ORF">B0J11DRAFT_545838</name>
</gene>
<accession>A0A9P9I5L0</accession>
<dbReference type="EMBL" id="JAGMWT010000044">
    <property type="protein sequence ID" value="KAH7108618.1"/>
    <property type="molecule type" value="Genomic_DNA"/>
</dbReference>
<name>A0A9P9I5L0_9PLEO</name>
<protein>
    <recommendedName>
        <fullName evidence="4">BZIP domain-containing protein</fullName>
    </recommendedName>
</protein>
<feature type="compositionally biased region" description="Basic and acidic residues" evidence="1">
    <location>
        <begin position="19"/>
        <end position="36"/>
    </location>
</feature>
<reference evidence="2" key="1">
    <citation type="journal article" date="2021" name="Nat. Commun.">
        <title>Genetic determinants of endophytism in the Arabidopsis root mycobiome.</title>
        <authorList>
            <person name="Mesny F."/>
            <person name="Miyauchi S."/>
            <person name="Thiergart T."/>
            <person name="Pickel B."/>
            <person name="Atanasova L."/>
            <person name="Karlsson M."/>
            <person name="Huettel B."/>
            <person name="Barry K.W."/>
            <person name="Haridas S."/>
            <person name="Chen C."/>
            <person name="Bauer D."/>
            <person name="Andreopoulos W."/>
            <person name="Pangilinan J."/>
            <person name="LaButti K."/>
            <person name="Riley R."/>
            <person name="Lipzen A."/>
            <person name="Clum A."/>
            <person name="Drula E."/>
            <person name="Henrissat B."/>
            <person name="Kohler A."/>
            <person name="Grigoriev I.V."/>
            <person name="Martin F.M."/>
            <person name="Hacquard S."/>
        </authorList>
    </citation>
    <scope>NUCLEOTIDE SEQUENCE</scope>
    <source>
        <strain evidence="2">MPI-CAGE-CH-0243</strain>
    </source>
</reference>
<keyword evidence="3" id="KW-1185">Reference proteome</keyword>